<reference evidence="7 8" key="1">
    <citation type="submission" date="2020-10" db="EMBL/GenBank/DDBJ databases">
        <title>Ca. Dormibacterota MAGs.</title>
        <authorList>
            <person name="Montgomery K."/>
        </authorList>
    </citation>
    <scope>NUCLEOTIDE SEQUENCE [LARGE SCALE GENOMIC DNA]</scope>
    <source>
        <strain evidence="7">SC8811_S16_3</strain>
    </source>
</reference>
<dbReference type="EMBL" id="JAEKNQ010000024">
    <property type="protein sequence ID" value="MBJ7602779.1"/>
    <property type="molecule type" value="Genomic_DNA"/>
</dbReference>
<dbReference type="AlphaFoldDB" id="A0A934NDB8"/>
<keyword evidence="4 6" id="KW-1133">Transmembrane helix</keyword>
<feature type="transmembrane region" description="Helical" evidence="6">
    <location>
        <begin position="76"/>
        <end position="96"/>
    </location>
</feature>
<dbReference type="GO" id="GO:0005886">
    <property type="term" value="C:plasma membrane"/>
    <property type="evidence" value="ECO:0007669"/>
    <property type="project" value="UniProtKB-SubCell"/>
</dbReference>
<evidence type="ECO:0000256" key="6">
    <source>
        <dbReference type="SAM" id="Phobius"/>
    </source>
</evidence>
<evidence type="ECO:0000256" key="1">
    <source>
        <dbReference type="ARBA" id="ARBA00004651"/>
    </source>
</evidence>
<dbReference type="GO" id="GO:0022857">
    <property type="term" value="F:transmembrane transporter activity"/>
    <property type="evidence" value="ECO:0007669"/>
    <property type="project" value="InterPro"/>
</dbReference>
<comment type="caution">
    <text evidence="7">The sequence shown here is derived from an EMBL/GenBank/DDBJ whole genome shotgun (WGS) entry which is preliminary data.</text>
</comment>
<name>A0A934NDB8_9BACT</name>
<feature type="transmembrane region" description="Helical" evidence="6">
    <location>
        <begin position="25"/>
        <end position="43"/>
    </location>
</feature>
<sequence length="121" mass="12512">LVTCGVVAGLAGLLETSQLSTGDPTIGPGYLLPVIAAVFLGSTQFRGGRFNVWGTVVAAYVLATGVKGLQLAGLPIWIPDLFNGAALLLAVGLAAWRRTPTTRKTTILRLLRIRPAASADG</sequence>
<evidence type="ECO:0000313" key="7">
    <source>
        <dbReference type="EMBL" id="MBJ7602779.1"/>
    </source>
</evidence>
<proteinExistence type="predicted"/>
<evidence type="ECO:0000256" key="2">
    <source>
        <dbReference type="ARBA" id="ARBA00022475"/>
    </source>
</evidence>
<accession>A0A934NDB8</accession>
<dbReference type="Pfam" id="PF02653">
    <property type="entry name" value="BPD_transp_2"/>
    <property type="match status" value="1"/>
</dbReference>
<organism evidence="7 8">
    <name type="scientific">Candidatus Dormiibacter inghamiae</name>
    <dbReference type="NCBI Taxonomy" id="3127013"/>
    <lineage>
        <taxon>Bacteria</taxon>
        <taxon>Bacillati</taxon>
        <taxon>Candidatus Dormiibacterota</taxon>
        <taxon>Candidatus Dormibacteria</taxon>
        <taxon>Candidatus Dormibacterales</taxon>
        <taxon>Candidatus Dormibacteraceae</taxon>
        <taxon>Candidatus Dormiibacter</taxon>
    </lineage>
</organism>
<protein>
    <submittedName>
        <fullName evidence="7">ABC transporter permease</fullName>
    </submittedName>
</protein>
<evidence type="ECO:0000256" key="4">
    <source>
        <dbReference type="ARBA" id="ARBA00022989"/>
    </source>
</evidence>
<dbReference type="Proteomes" id="UP000620075">
    <property type="component" value="Unassembled WGS sequence"/>
</dbReference>
<feature type="non-terminal residue" evidence="7">
    <location>
        <position position="1"/>
    </location>
</feature>
<keyword evidence="5 6" id="KW-0472">Membrane</keyword>
<comment type="subcellular location">
    <subcellularLocation>
        <location evidence="1">Cell membrane</location>
        <topology evidence="1">Multi-pass membrane protein</topology>
    </subcellularLocation>
</comment>
<keyword evidence="2" id="KW-1003">Cell membrane</keyword>
<dbReference type="InterPro" id="IPR001851">
    <property type="entry name" value="ABC_transp_permease"/>
</dbReference>
<evidence type="ECO:0000256" key="5">
    <source>
        <dbReference type="ARBA" id="ARBA00023136"/>
    </source>
</evidence>
<gene>
    <name evidence="7" type="ORF">JF888_06250</name>
</gene>
<keyword evidence="3 6" id="KW-0812">Transmembrane</keyword>
<dbReference type="PANTHER" id="PTHR32196">
    <property type="entry name" value="ABC TRANSPORTER PERMEASE PROTEIN YPHD-RELATED-RELATED"/>
    <property type="match status" value="1"/>
</dbReference>
<evidence type="ECO:0000313" key="8">
    <source>
        <dbReference type="Proteomes" id="UP000620075"/>
    </source>
</evidence>
<evidence type="ECO:0000256" key="3">
    <source>
        <dbReference type="ARBA" id="ARBA00022692"/>
    </source>
</evidence>
<feature type="transmembrane region" description="Helical" evidence="6">
    <location>
        <begin position="50"/>
        <end position="70"/>
    </location>
</feature>